<dbReference type="KEGG" id="bapu:BUMPUSDA_CDS00202"/>
<comment type="subunit">
    <text evidence="5">Binds ribosomal protein uS19.</text>
</comment>
<gene>
    <name evidence="8" type="primary">rimm</name>
    <name evidence="5" type="synonym">rimM</name>
    <name evidence="8" type="ORF">BUMPUSDA_CDS00202</name>
</gene>
<dbReference type="PANTHER" id="PTHR33692:SF1">
    <property type="entry name" value="RIBOSOME MATURATION FACTOR RIMM"/>
    <property type="match status" value="1"/>
</dbReference>
<evidence type="ECO:0000256" key="2">
    <source>
        <dbReference type="ARBA" id="ARBA00022517"/>
    </source>
</evidence>
<accession>W0NZT9</accession>
<feature type="domain" description="PRC-barrel" evidence="7">
    <location>
        <begin position="102"/>
        <end position="162"/>
    </location>
</feature>
<dbReference type="InterPro" id="IPR002676">
    <property type="entry name" value="RimM_N"/>
</dbReference>
<dbReference type="Pfam" id="PF05239">
    <property type="entry name" value="PRC"/>
    <property type="match status" value="1"/>
</dbReference>
<dbReference type="HOGENOM" id="CLU_077636_1_0_6"/>
<dbReference type="NCBIfam" id="TIGR02273">
    <property type="entry name" value="16S_RimM"/>
    <property type="match status" value="1"/>
</dbReference>
<feature type="domain" description="RimM N-terminal" evidence="6">
    <location>
        <begin position="15"/>
        <end position="94"/>
    </location>
</feature>
<dbReference type="GO" id="GO:0005840">
    <property type="term" value="C:ribosome"/>
    <property type="evidence" value="ECO:0007669"/>
    <property type="project" value="InterPro"/>
</dbReference>
<dbReference type="AlphaFoldDB" id="W0NZT9"/>
<dbReference type="GO" id="GO:0042274">
    <property type="term" value="P:ribosomal small subunit biogenesis"/>
    <property type="evidence" value="ECO:0007669"/>
    <property type="project" value="UniProtKB-UniRule"/>
</dbReference>
<dbReference type="SUPFAM" id="SSF50447">
    <property type="entry name" value="Translation proteins"/>
    <property type="match status" value="1"/>
</dbReference>
<evidence type="ECO:0000313" key="8">
    <source>
        <dbReference type="EMBL" id="AHG59994.1"/>
    </source>
</evidence>
<dbReference type="GO" id="GO:0043022">
    <property type="term" value="F:ribosome binding"/>
    <property type="evidence" value="ECO:0007669"/>
    <property type="project" value="InterPro"/>
</dbReference>
<evidence type="ECO:0000256" key="4">
    <source>
        <dbReference type="ARBA" id="ARBA00023186"/>
    </source>
</evidence>
<protein>
    <recommendedName>
        <fullName evidence="5">Ribosome maturation factor RimM</fullName>
    </recommendedName>
</protein>
<dbReference type="GO" id="GO:0006364">
    <property type="term" value="P:rRNA processing"/>
    <property type="evidence" value="ECO:0007669"/>
    <property type="project" value="UniProtKB-UniRule"/>
</dbReference>
<evidence type="ECO:0000256" key="3">
    <source>
        <dbReference type="ARBA" id="ARBA00022552"/>
    </source>
</evidence>
<dbReference type="Gene3D" id="2.30.30.240">
    <property type="entry name" value="PRC-barrel domain"/>
    <property type="match status" value="1"/>
</dbReference>
<reference evidence="8 9" key="1">
    <citation type="journal article" date="2013" name="BMC Genomics">
        <title>Comparative analysis of genome sequences from four strains of the Buchnera aphidicola Mp endosymbion of the green peach aphid, Myzus persicae.</title>
        <authorList>
            <person name="Jiang Z."/>
            <person name="Jones D.H."/>
            <person name="Khuri S."/>
            <person name="Tsinoremas N.F."/>
            <person name="Wyss T."/>
            <person name="Jander G."/>
            <person name="Wilson A.C."/>
        </authorList>
    </citation>
    <scope>NUCLEOTIDE SEQUENCE [LARGE SCALE GENOMIC DNA]</scope>
    <source>
        <strain evidence="9">str. USDA (Myzus persicae)</strain>
    </source>
</reference>
<dbReference type="HAMAP" id="MF_00014">
    <property type="entry name" value="Ribosome_mat_RimM"/>
    <property type="match status" value="1"/>
</dbReference>
<keyword evidence="3 5" id="KW-0698">rRNA processing</keyword>
<dbReference type="InterPro" id="IPR009000">
    <property type="entry name" value="Transl_B-barrel_sf"/>
</dbReference>
<keyword evidence="2 5" id="KW-0690">Ribosome biogenesis</keyword>
<evidence type="ECO:0000256" key="5">
    <source>
        <dbReference type="HAMAP-Rule" id="MF_00014"/>
    </source>
</evidence>
<comment type="similarity">
    <text evidence="5">Belongs to the RimM family.</text>
</comment>
<proteinExistence type="inferred from homology"/>
<dbReference type="Proteomes" id="UP000019087">
    <property type="component" value="Chromosome"/>
</dbReference>
<dbReference type="GO" id="GO:0005737">
    <property type="term" value="C:cytoplasm"/>
    <property type="evidence" value="ECO:0007669"/>
    <property type="project" value="UniProtKB-SubCell"/>
</dbReference>
<organism evidence="8 9">
    <name type="scientific">Buchnera aphidicola str. USDA</name>
    <name type="common">Myzus persicae</name>
    <dbReference type="NCBI Taxonomy" id="1009856"/>
    <lineage>
        <taxon>Bacteria</taxon>
        <taxon>Pseudomonadati</taxon>
        <taxon>Pseudomonadota</taxon>
        <taxon>Gammaproteobacteria</taxon>
        <taxon>Enterobacterales</taxon>
        <taxon>Erwiniaceae</taxon>
        <taxon>Buchnera</taxon>
    </lineage>
</organism>
<keyword evidence="4 5" id="KW-0143">Chaperone</keyword>
<comment type="function">
    <text evidence="5">An accessory protein needed during the final step in the assembly of 30S ribosomal subunit, possibly for assembly of the head region. Essential for efficient processing of 16S rRNA. May be needed both before and after RbfA during the maturation of 16S rRNA. It has affinity for free ribosomal 30S subunits but not for 70S ribosomes.</text>
</comment>
<dbReference type="RefSeq" id="WP_025369025.1">
    <property type="nucleotide sequence ID" value="NZ_CP002697.1"/>
</dbReference>
<evidence type="ECO:0000259" key="6">
    <source>
        <dbReference type="Pfam" id="PF01782"/>
    </source>
</evidence>
<dbReference type="Pfam" id="PF01782">
    <property type="entry name" value="RimM"/>
    <property type="match status" value="1"/>
</dbReference>
<dbReference type="Gene3D" id="2.40.30.60">
    <property type="entry name" value="RimM"/>
    <property type="match status" value="1"/>
</dbReference>
<evidence type="ECO:0000313" key="9">
    <source>
        <dbReference type="Proteomes" id="UP000019087"/>
    </source>
</evidence>
<dbReference type="PATRIC" id="fig|1009856.3.peg.387"/>
<evidence type="ECO:0000256" key="1">
    <source>
        <dbReference type="ARBA" id="ARBA00022490"/>
    </source>
</evidence>
<dbReference type="PANTHER" id="PTHR33692">
    <property type="entry name" value="RIBOSOME MATURATION FACTOR RIMM"/>
    <property type="match status" value="1"/>
</dbReference>
<dbReference type="InterPro" id="IPR011961">
    <property type="entry name" value="RimM"/>
</dbReference>
<dbReference type="EMBL" id="CP002697">
    <property type="protein sequence ID" value="AHG59994.1"/>
    <property type="molecule type" value="Genomic_DNA"/>
</dbReference>
<dbReference type="InterPro" id="IPR011033">
    <property type="entry name" value="PRC_barrel-like_sf"/>
</dbReference>
<dbReference type="InterPro" id="IPR027275">
    <property type="entry name" value="PRC-brl_dom"/>
</dbReference>
<comment type="subcellular location">
    <subcellularLocation>
        <location evidence="5">Cytoplasm</location>
    </subcellularLocation>
</comment>
<comment type="domain">
    <text evidence="5">The PRC barrel domain binds ribosomal protein uS19.</text>
</comment>
<evidence type="ECO:0000259" key="7">
    <source>
        <dbReference type="Pfam" id="PF05239"/>
    </source>
</evidence>
<dbReference type="InterPro" id="IPR036976">
    <property type="entry name" value="RimM_N_sf"/>
</dbReference>
<name>W0NZT9_BUCMP</name>
<keyword evidence="1 5" id="KW-0963">Cytoplasm</keyword>
<sequence length="175" mass="20973">MIIISIKKPIAPLLIGKVGKAYGILGWMTIFSFTEEKEKIFNYQPWFFFKKKWLKVQLNKWKKHNKNFIIHIKGISNRSEARELTNSDIIINKDVLPVLKKNEYYWNDIINYKVFNLNQIYLGRVINLIRTKHNDILIVENSLKTLKKNIFIPFIDKKIIKNINTNYKFITVQWN</sequence>
<dbReference type="SUPFAM" id="SSF50346">
    <property type="entry name" value="PRC-barrel domain"/>
    <property type="match status" value="1"/>
</dbReference>